<dbReference type="SUPFAM" id="SSF56672">
    <property type="entry name" value="DNA/RNA polymerases"/>
    <property type="match status" value="1"/>
</dbReference>
<dbReference type="InterPro" id="IPR000477">
    <property type="entry name" value="RT_dom"/>
</dbReference>
<name>A0A9D4LN94_DREPO</name>
<accession>A0A9D4LN94</accession>
<gene>
    <name evidence="2" type="ORF">DPMN_023853</name>
</gene>
<dbReference type="PROSITE" id="PS50878">
    <property type="entry name" value="RT_POL"/>
    <property type="match status" value="1"/>
</dbReference>
<protein>
    <recommendedName>
        <fullName evidence="1">Reverse transcriptase domain-containing protein</fullName>
    </recommendedName>
</protein>
<evidence type="ECO:0000313" key="3">
    <source>
        <dbReference type="Proteomes" id="UP000828390"/>
    </source>
</evidence>
<dbReference type="Proteomes" id="UP000828390">
    <property type="component" value="Unassembled WGS sequence"/>
</dbReference>
<dbReference type="Pfam" id="PF00078">
    <property type="entry name" value="RVT_1"/>
    <property type="match status" value="1"/>
</dbReference>
<proteinExistence type="predicted"/>
<comment type="caution">
    <text evidence="2">The sequence shown here is derived from an EMBL/GenBank/DDBJ whole genome shotgun (WGS) entry which is preliminary data.</text>
</comment>
<reference evidence="2" key="2">
    <citation type="submission" date="2020-11" db="EMBL/GenBank/DDBJ databases">
        <authorList>
            <person name="McCartney M.A."/>
            <person name="Auch B."/>
            <person name="Kono T."/>
            <person name="Mallez S."/>
            <person name="Becker A."/>
            <person name="Gohl D.M."/>
            <person name="Silverstein K.A.T."/>
            <person name="Koren S."/>
            <person name="Bechman K.B."/>
            <person name="Herman A."/>
            <person name="Abrahante J.E."/>
            <person name="Garbe J."/>
        </authorList>
    </citation>
    <scope>NUCLEOTIDE SEQUENCE</scope>
    <source>
        <strain evidence="2">Duluth1</strain>
        <tissue evidence="2">Whole animal</tissue>
    </source>
</reference>
<dbReference type="EMBL" id="JAIWYP010000002">
    <property type="protein sequence ID" value="KAH3860929.1"/>
    <property type="molecule type" value="Genomic_DNA"/>
</dbReference>
<dbReference type="AlphaFoldDB" id="A0A9D4LN94"/>
<dbReference type="PANTHER" id="PTHR33332">
    <property type="entry name" value="REVERSE TRANSCRIPTASE DOMAIN-CONTAINING PROTEIN"/>
    <property type="match status" value="1"/>
</dbReference>
<feature type="domain" description="Reverse transcriptase" evidence="1">
    <location>
        <begin position="1"/>
        <end position="76"/>
    </location>
</feature>
<organism evidence="2 3">
    <name type="scientific">Dreissena polymorpha</name>
    <name type="common">Zebra mussel</name>
    <name type="synonym">Mytilus polymorpha</name>
    <dbReference type="NCBI Taxonomy" id="45954"/>
    <lineage>
        <taxon>Eukaryota</taxon>
        <taxon>Metazoa</taxon>
        <taxon>Spiralia</taxon>
        <taxon>Lophotrochozoa</taxon>
        <taxon>Mollusca</taxon>
        <taxon>Bivalvia</taxon>
        <taxon>Autobranchia</taxon>
        <taxon>Heteroconchia</taxon>
        <taxon>Euheterodonta</taxon>
        <taxon>Imparidentia</taxon>
        <taxon>Neoheterodontei</taxon>
        <taxon>Myida</taxon>
        <taxon>Dreissenoidea</taxon>
        <taxon>Dreissenidae</taxon>
        <taxon>Dreissena</taxon>
    </lineage>
</organism>
<evidence type="ECO:0000259" key="1">
    <source>
        <dbReference type="PROSITE" id="PS50878"/>
    </source>
</evidence>
<sequence length="394" mass="46389">MYADDIVLVSNNEEKLQIMLNTLHDWCKRWRVIINTNKSKTVHFRRGRTSRTDKEFRVGENILETVAQYRYLGVIFDERNDFSANCEALAKGAGRALGSLISKIHNMKHFRFQSFEKLYTACITPILEYSASVWGSKTYQSLDNVHNRALRYFMGVHRFTPLPALYGDSGWKPTLYGRWVCVLRFWNRLIKMDDNRLTKKVFNFDYTKCVNNWSSDVKQILSTLGIIDRFHAKSCIDLDAAKSLMTQHYIVKWSQDVLNMPKLRTYATFKSEFKCEDYVRMNLSKHERSLLCQFRSGILPLRIETGRYAGEPVDNRTCRFCDLTTVEDEKHFLLVCDLYNNIRNDVFGDILINHDFIHLNPEQRFCHILNVYPRKTAKFIVKAYLLRQSVMYPL</sequence>
<evidence type="ECO:0000313" key="2">
    <source>
        <dbReference type="EMBL" id="KAH3860929.1"/>
    </source>
</evidence>
<dbReference type="InterPro" id="IPR043502">
    <property type="entry name" value="DNA/RNA_pol_sf"/>
</dbReference>
<reference evidence="2" key="1">
    <citation type="journal article" date="2019" name="bioRxiv">
        <title>The Genome of the Zebra Mussel, Dreissena polymorpha: A Resource for Invasive Species Research.</title>
        <authorList>
            <person name="McCartney M.A."/>
            <person name="Auch B."/>
            <person name="Kono T."/>
            <person name="Mallez S."/>
            <person name="Zhang Y."/>
            <person name="Obille A."/>
            <person name="Becker A."/>
            <person name="Abrahante J.E."/>
            <person name="Garbe J."/>
            <person name="Badalamenti J.P."/>
            <person name="Herman A."/>
            <person name="Mangelson H."/>
            <person name="Liachko I."/>
            <person name="Sullivan S."/>
            <person name="Sone E.D."/>
            <person name="Koren S."/>
            <person name="Silverstein K.A.T."/>
            <person name="Beckman K.B."/>
            <person name="Gohl D.M."/>
        </authorList>
    </citation>
    <scope>NUCLEOTIDE SEQUENCE</scope>
    <source>
        <strain evidence="2">Duluth1</strain>
        <tissue evidence="2">Whole animal</tissue>
    </source>
</reference>
<keyword evidence="3" id="KW-1185">Reference proteome</keyword>